<protein>
    <submittedName>
        <fullName evidence="1">Uncharacterized protein</fullName>
    </submittedName>
</protein>
<sequence length="212" mass="23427">MGCCDLREKMLSNRPVKLFDMSSDTLQSPSNCWNVSGGYSSSVLDGSSLFLLSPIAEEFSPLMRRAVAQPVVDSSRLSSDGSLRQPPVPPSLGDIDDDLSAELSADELLSKLLSELDQQMQWMDKLDVSLHESDGIHLDDAFNQSLLDSYYVGVAEINNEIMARRPTLQALCSQADVLTQRTEAKLNVENRKKLELKAADAGSRLERVRCTF</sequence>
<reference evidence="1 2" key="1">
    <citation type="submission" date="2018-11" db="EMBL/GenBank/DDBJ databases">
        <authorList>
            <consortium name="Pathogen Informatics"/>
        </authorList>
    </citation>
    <scope>NUCLEOTIDE SEQUENCE [LARGE SCALE GENOMIC DNA]</scope>
</reference>
<organism evidence="1 2">
    <name type="scientific">Dibothriocephalus latus</name>
    <name type="common">Fish tapeworm</name>
    <name type="synonym">Diphyllobothrium latum</name>
    <dbReference type="NCBI Taxonomy" id="60516"/>
    <lineage>
        <taxon>Eukaryota</taxon>
        <taxon>Metazoa</taxon>
        <taxon>Spiralia</taxon>
        <taxon>Lophotrochozoa</taxon>
        <taxon>Platyhelminthes</taxon>
        <taxon>Cestoda</taxon>
        <taxon>Eucestoda</taxon>
        <taxon>Diphyllobothriidea</taxon>
        <taxon>Diphyllobothriidae</taxon>
        <taxon>Dibothriocephalus</taxon>
    </lineage>
</organism>
<gene>
    <name evidence="1" type="ORF">DILT_LOCUS18513</name>
</gene>
<dbReference type="AlphaFoldDB" id="A0A3P7NF61"/>
<evidence type="ECO:0000313" key="2">
    <source>
        <dbReference type="Proteomes" id="UP000281553"/>
    </source>
</evidence>
<keyword evidence="2" id="KW-1185">Reference proteome</keyword>
<proteinExistence type="predicted"/>
<name>A0A3P7NF61_DIBLA</name>
<dbReference type="OrthoDB" id="10624616at2759"/>
<dbReference type="Proteomes" id="UP000281553">
    <property type="component" value="Unassembled WGS sequence"/>
</dbReference>
<dbReference type="EMBL" id="UYRU01101072">
    <property type="protein sequence ID" value="VDN41324.1"/>
    <property type="molecule type" value="Genomic_DNA"/>
</dbReference>
<accession>A0A3P7NF61</accession>
<evidence type="ECO:0000313" key="1">
    <source>
        <dbReference type="EMBL" id="VDN41324.1"/>
    </source>
</evidence>